<protein>
    <submittedName>
        <fullName evidence="2">Uncharacterized protein</fullName>
    </submittedName>
</protein>
<feature type="compositionally biased region" description="Low complexity" evidence="1">
    <location>
        <begin position="148"/>
        <end position="160"/>
    </location>
</feature>
<sequence>MLRGFGVVVSAALLVGFFAVLGVLVPPRESGVGTDRLGPEHGEAVADYRARARQSLDGADTAERWALVSFTAPLPPGQLTGLGADLRIAQVLYQVPMPRVRTPLTVVPVPAGAAAVLASAEAAASQLRDALDPDALDPKALDPDTIDPDALNPDALNPDALDPDTIDRNTADERYRRVLGVAAQRLTDGCACAVGVVVRGPLDRLRTLAENPAVRAVEALPADAIAGRFGVVPLLPEHVDVVAPGPDDGPVPDR</sequence>
<dbReference type="AlphaFoldDB" id="A0A449HB96"/>
<reference evidence="2" key="1">
    <citation type="submission" date="2019-02" db="EMBL/GenBank/DDBJ databases">
        <authorList>
            <consortium name="Pathogen Informatics"/>
        </authorList>
    </citation>
    <scope>NUCLEOTIDE SEQUENCE</scope>
    <source>
        <strain evidence="2">3012STDY6733949</strain>
    </source>
</reference>
<feature type="region of interest" description="Disordered" evidence="1">
    <location>
        <begin position="139"/>
        <end position="168"/>
    </location>
</feature>
<dbReference type="EMBL" id="CAACYE010000005">
    <property type="protein sequence ID" value="VFA82306.1"/>
    <property type="molecule type" value="Genomic_DNA"/>
</dbReference>
<evidence type="ECO:0000256" key="1">
    <source>
        <dbReference type="SAM" id="MobiDB-lite"/>
    </source>
</evidence>
<organism evidence="2">
    <name type="scientific">Nocardia farcinica</name>
    <dbReference type="NCBI Taxonomy" id="37329"/>
    <lineage>
        <taxon>Bacteria</taxon>
        <taxon>Bacillati</taxon>
        <taxon>Actinomycetota</taxon>
        <taxon>Actinomycetes</taxon>
        <taxon>Mycobacteriales</taxon>
        <taxon>Nocardiaceae</taxon>
        <taxon>Nocardia</taxon>
    </lineage>
</organism>
<accession>A0A449HB96</accession>
<gene>
    <name evidence="2" type="ORF">NCTC1935_00543</name>
</gene>
<dbReference type="RefSeq" id="WP_137354488.1">
    <property type="nucleotide sequence ID" value="NZ_CAACYE020000001.1"/>
</dbReference>
<evidence type="ECO:0000313" key="2">
    <source>
        <dbReference type="EMBL" id="VFA82306.1"/>
    </source>
</evidence>
<proteinExistence type="predicted"/>
<name>A0A449HB96_NOCFR</name>